<keyword evidence="3" id="KW-0408">Iron</keyword>
<dbReference type="EMBL" id="MIHA01000022">
    <property type="protein sequence ID" value="ODQ87400.1"/>
    <property type="molecule type" value="Genomic_DNA"/>
</dbReference>
<dbReference type="GO" id="GO:0016705">
    <property type="term" value="F:oxidoreductase activity, acting on paired donors, with incorporation or reduction of molecular oxygen"/>
    <property type="evidence" value="ECO:0007669"/>
    <property type="project" value="UniProtKB-ARBA"/>
</dbReference>
<dbReference type="GO" id="GO:0004497">
    <property type="term" value="F:monooxygenase activity"/>
    <property type="evidence" value="ECO:0007669"/>
    <property type="project" value="UniProtKB-ARBA"/>
</dbReference>
<accession>A0A1E3RBW9</accession>
<keyword evidence="4" id="KW-0411">Iron-sulfur</keyword>
<dbReference type="SUPFAM" id="SSF50022">
    <property type="entry name" value="ISP domain"/>
    <property type="match status" value="1"/>
</dbReference>
<comment type="caution">
    <text evidence="7">The sequence shown here is derived from an EMBL/GenBank/DDBJ whole genome shotgun (WGS) entry which is preliminary data.</text>
</comment>
<dbReference type="OrthoDB" id="9798220at2"/>
<gene>
    <name evidence="7" type="ORF">BHQ18_23710</name>
</gene>
<dbReference type="STRING" id="1776.BHQ18_23710"/>
<feature type="domain" description="Rieske" evidence="6">
    <location>
        <begin position="193"/>
        <end position="298"/>
    </location>
</feature>
<protein>
    <recommendedName>
        <fullName evidence="6">Rieske domain-containing protein</fullName>
    </recommendedName>
</protein>
<dbReference type="AlphaFoldDB" id="A0A1E3RBW9"/>
<evidence type="ECO:0000256" key="3">
    <source>
        <dbReference type="ARBA" id="ARBA00023004"/>
    </source>
</evidence>
<reference evidence="8" key="1">
    <citation type="submission" date="2016-09" db="EMBL/GenBank/DDBJ databases">
        <authorList>
            <person name="Greninger A.L."/>
            <person name="Jerome K.R."/>
            <person name="Mcnair B."/>
            <person name="Wallis C."/>
            <person name="Fang F."/>
        </authorList>
    </citation>
    <scope>NUCLEOTIDE SEQUENCE [LARGE SCALE GENOMIC DNA]</scope>
    <source>
        <strain evidence="8">M6</strain>
    </source>
</reference>
<sequence length="310" mass="32130">MVPPERDDVQWRTAGDRIQGLLDASAAGGPAAYERAVQLVGEVTDLYGEGLERILRIAVGADARLAERFAGDDLVASLLLVHGLHPHNVEQRVADALNRVRPYLGSHGGDVTLLDIASHPEGSVVRLQFTGSCKSCPSSAVTLELTVEDAIRAAAPEVSSIEVVPADAAGTVIPAAALLSRVHQSGPGSAVWHAVPELADLAPGDVGGFYVAGHTVLACRVGDAVFAYRNRCGVCGETLAGAALHRRMGRPADEAVLRCPGCHAHFDVVHAGACVDDAAPQAHLQPIPLLTRDGVLSIAMATEPTGAGMA</sequence>
<evidence type="ECO:0000256" key="5">
    <source>
        <dbReference type="ARBA" id="ARBA00049958"/>
    </source>
</evidence>
<keyword evidence="2" id="KW-0479">Metal-binding</keyword>
<dbReference type="Gene3D" id="2.102.10.10">
    <property type="entry name" value="Rieske [2Fe-2S] iron-sulphur domain"/>
    <property type="match status" value="1"/>
</dbReference>
<dbReference type="InterPro" id="IPR036922">
    <property type="entry name" value="Rieske_2Fe-2S_sf"/>
</dbReference>
<dbReference type="SUPFAM" id="SSF117916">
    <property type="entry name" value="Fe-S cluster assembly (FSCA) domain-like"/>
    <property type="match status" value="1"/>
</dbReference>
<dbReference type="Proteomes" id="UP000094053">
    <property type="component" value="Unassembled WGS sequence"/>
</dbReference>
<evidence type="ECO:0000256" key="4">
    <source>
        <dbReference type="ARBA" id="ARBA00023014"/>
    </source>
</evidence>
<dbReference type="PANTHER" id="PTHR11178">
    <property type="entry name" value="IRON-SULFUR CLUSTER SCAFFOLD PROTEIN NFU-RELATED"/>
    <property type="match status" value="1"/>
</dbReference>
<evidence type="ECO:0000256" key="2">
    <source>
        <dbReference type="ARBA" id="ARBA00022723"/>
    </source>
</evidence>
<dbReference type="GO" id="GO:0016226">
    <property type="term" value="P:iron-sulfur cluster assembly"/>
    <property type="evidence" value="ECO:0007669"/>
    <property type="project" value="InterPro"/>
</dbReference>
<dbReference type="InterPro" id="IPR017941">
    <property type="entry name" value="Rieske_2Fe-2S"/>
</dbReference>
<dbReference type="RefSeq" id="WP_069416103.1">
    <property type="nucleotide sequence ID" value="NZ_JACKUL010000010.1"/>
</dbReference>
<organism evidence="7 8">
    <name type="scientific">Mycolicibacterium flavescens</name>
    <name type="common">Mycobacterium flavescens</name>
    <dbReference type="NCBI Taxonomy" id="1776"/>
    <lineage>
        <taxon>Bacteria</taxon>
        <taxon>Bacillati</taxon>
        <taxon>Actinomycetota</taxon>
        <taxon>Actinomycetes</taxon>
        <taxon>Mycobacteriales</taxon>
        <taxon>Mycobacteriaceae</taxon>
        <taxon>Mycolicibacterium</taxon>
    </lineage>
</organism>
<name>A0A1E3RBW9_MYCFV</name>
<evidence type="ECO:0000313" key="7">
    <source>
        <dbReference type="EMBL" id="ODQ87400.1"/>
    </source>
</evidence>
<dbReference type="Pfam" id="PF01106">
    <property type="entry name" value="NifU"/>
    <property type="match status" value="1"/>
</dbReference>
<dbReference type="GO" id="GO:0051537">
    <property type="term" value="F:2 iron, 2 sulfur cluster binding"/>
    <property type="evidence" value="ECO:0007669"/>
    <property type="project" value="UniProtKB-KW"/>
</dbReference>
<evidence type="ECO:0000259" key="6">
    <source>
        <dbReference type="PROSITE" id="PS51296"/>
    </source>
</evidence>
<dbReference type="PROSITE" id="PS51296">
    <property type="entry name" value="RIESKE"/>
    <property type="match status" value="1"/>
</dbReference>
<evidence type="ECO:0000256" key="1">
    <source>
        <dbReference type="ARBA" id="ARBA00022714"/>
    </source>
</evidence>
<comment type="function">
    <text evidence="5">May be involved in the formation or repair of [Fe-S] clusters present in iron-sulfur proteins.</text>
</comment>
<proteinExistence type="predicted"/>
<dbReference type="GO" id="GO:0005506">
    <property type="term" value="F:iron ion binding"/>
    <property type="evidence" value="ECO:0007669"/>
    <property type="project" value="InterPro"/>
</dbReference>
<dbReference type="InterPro" id="IPR034904">
    <property type="entry name" value="FSCA_dom_sf"/>
</dbReference>
<keyword evidence="8" id="KW-1185">Reference proteome</keyword>
<keyword evidence="1" id="KW-0001">2Fe-2S</keyword>
<dbReference type="Gene3D" id="3.30.300.130">
    <property type="entry name" value="Fe-S cluster assembly (FSCA)"/>
    <property type="match status" value="1"/>
</dbReference>
<dbReference type="InterPro" id="IPR001075">
    <property type="entry name" value="NIF_FeS_clus_asmbl_NifU_C"/>
</dbReference>
<evidence type="ECO:0000313" key="8">
    <source>
        <dbReference type="Proteomes" id="UP000094053"/>
    </source>
</evidence>